<feature type="signal peptide" evidence="1">
    <location>
        <begin position="1"/>
        <end position="24"/>
    </location>
</feature>
<dbReference type="InterPro" id="IPR029033">
    <property type="entry name" value="His_PPase_superfam"/>
</dbReference>
<organism evidence="2 3">
    <name type="scientific">Rhodohalobacter mucosus</name>
    <dbReference type="NCBI Taxonomy" id="2079485"/>
    <lineage>
        <taxon>Bacteria</taxon>
        <taxon>Pseudomonadati</taxon>
        <taxon>Balneolota</taxon>
        <taxon>Balneolia</taxon>
        <taxon>Balneolales</taxon>
        <taxon>Balneolaceae</taxon>
        <taxon>Rhodohalobacter</taxon>
    </lineage>
</organism>
<evidence type="ECO:0000313" key="2">
    <source>
        <dbReference type="EMBL" id="PWN06786.1"/>
    </source>
</evidence>
<dbReference type="RefSeq" id="WP_109646053.1">
    <property type="nucleotide sequence ID" value="NZ_QGGB01000005.1"/>
</dbReference>
<dbReference type="InterPro" id="IPR050275">
    <property type="entry name" value="PGM_Phosphatase"/>
</dbReference>
<dbReference type="Proteomes" id="UP000245533">
    <property type="component" value="Unassembled WGS sequence"/>
</dbReference>
<name>A0A316U1H1_9BACT</name>
<feature type="chain" id="PRO_5016451862" evidence="1">
    <location>
        <begin position="25"/>
        <end position="172"/>
    </location>
</feature>
<reference evidence="2 3" key="1">
    <citation type="submission" date="2018-05" db="EMBL/GenBank/DDBJ databases">
        <title>Rhodohalobacter halophilus gen. nov., sp. nov., a moderately halophilic member of the family Balneolaceae.</title>
        <authorList>
            <person name="Liu Z.-W."/>
        </authorList>
    </citation>
    <scope>NUCLEOTIDE SEQUENCE [LARGE SCALE GENOMIC DNA]</scope>
    <source>
        <strain evidence="2 3">8A47</strain>
    </source>
</reference>
<dbReference type="SMART" id="SM00855">
    <property type="entry name" value="PGAM"/>
    <property type="match status" value="1"/>
</dbReference>
<keyword evidence="3" id="KW-1185">Reference proteome</keyword>
<comment type="caution">
    <text evidence="2">The sequence shown here is derived from an EMBL/GenBank/DDBJ whole genome shotgun (WGS) entry which is preliminary data.</text>
</comment>
<evidence type="ECO:0000256" key="1">
    <source>
        <dbReference type="SAM" id="SignalP"/>
    </source>
</evidence>
<keyword evidence="1" id="KW-0732">Signal</keyword>
<evidence type="ECO:0000313" key="3">
    <source>
        <dbReference type="Proteomes" id="UP000245533"/>
    </source>
</evidence>
<sequence>MNRTSKSIVAISLFCLLFPLKGNAQEADNISTFILVRHAEKEDNSRDPDLSQEGYERAERLAKMLAEIDFDAVYSTPYIRTRETARPLAENNGLELSEYDPGSPDETVPEWRSLHRGDIVLISGHSNTTPAFANALLGREHFKETFDESDYGNLLIITITPVGEARLLHLRY</sequence>
<dbReference type="GO" id="GO:0005737">
    <property type="term" value="C:cytoplasm"/>
    <property type="evidence" value="ECO:0007669"/>
    <property type="project" value="TreeGrafter"/>
</dbReference>
<dbReference type="EMBL" id="QGGB01000005">
    <property type="protein sequence ID" value="PWN06786.1"/>
    <property type="molecule type" value="Genomic_DNA"/>
</dbReference>
<gene>
    <name evidence="2" type="ORF">DDZ15_05800</name>
</gene>
<accession>A0A316U1H1</accession>
<dbReference type="GO" id="GO:0016791">
    <property type="term" value="F:phosphatase activity"/>
    <property type="evidence" value="ECO:0007669"/>
    <property type="project" value="TreeGrafter"/>
</dbReference>
<dbReference type="SUPFAM" id="SSF53254">
    <property type="entry name" value="Phosphoglycerate mutase-like"/>
    <property type="match status" value="1"/>
</dbReference>
<dbReference type="PANTHER" id="PTHR48100">
    <property type="entry name" value="BROAD-SPECIFICITY PHOSPHATASE YOR283W-RELATED"/>
    <property type="match status" value="1"/>
</dbReference>
<dbReference type="PANTHER" id="PTHR48100:SF1">
    <property type="entry name" value="HISTIDINE PHOSPHATASE FAMILY PROTEIN-RELATED"/>
    <property type="match status" value="1"/>
</dbReference>
<dbReference type="OrthoDB" id="3296006at2"/>
<dbReference type="Gene3D" id="3.40.50.1240">
    <property type="entry name" value="Phosphoglycerate mutase-like"/>
    <property type="match status" value="1"/>
</dbReference>
<dbReference type="Pfam" id="PF00300">
    <property type="entry name" value="His_Phos_1"/>
    <property type="match status" value="1"/>
</dbReference>
<dbReference type="CDD" id="cd07067">
    <property type="entry name" value="HP_PGM_like"/>
    <property type="match status" value="1"/>
</dbReference>
<dbReference type="InterPro" id="IPR013078">
    <property type="entry name" value="His_Pase_superF_clade-1"/>
</dbReference>
<proteinExistence type="predicted"/>
<protein>
    <submittedName>
        <fullName evidence="2">Phosphoglycerate mutase</fullName>
    </submittedName>
</protein>
<dbReference type="AlphaFoldDB" id="A0A316U1H1"/>